<feature type="non-terminal residue" evidence="1">
    <location>
        <position position="65"/>
    </location>
</feature>
<accession>X1GVA1</accession>
<protein>
    <submittedName>
        <fullName evidence="1">Uncharacterized protein</fullName>
    </submittedName>
</protein>
<comment type="caution">
    <text evidence="1">The sequence shown here is derived from an EMBL/GenBank/DDBJ whole genome shotgun (WGS) entry which is preliminary data.</text>
</comment>
<dbReference type="AlphaFoldDB" id="X1GVA1"/>
<dbReference type="EMBL" id="BARU01009433">
    <property type="protein sequence ID" value="GAH36943.1"/>
    <property type="molecule type" value="Genomic_DNA"/>
</dbReference>
<organism evidence="1">
    <name type="scientific">marine sediment metagenome</name>
    <dbReference type="NCBI Taxonomy" id="412755"/>
    <lineage>
        <taxon>unclassified sequences</taxon>
        <taxon>metagenomes</taxon>
        <taxon>ecological metagenomes</taxon>
    </lineage>
</organism>
<name>X1GVA1_9ZZZZ</name>
<evidence type="ECO:0000313" key="1">
    <source>
        <dbReference type="EMBL" id="GAH36943.1"/>
    </source>
</evidence>
<proteinExistence type="predicted"/>
<gene>
    <name evidence="1" type="ORF">S03H2_18199</name>
</gene>
<reference evidence="1" key="1">
    <citation type="journal article" date="2014" name="Front. Microbiol.">
        <title>High frequency of phylogenetically diverse reductive dehalogenase-homologous genes in deep subseafloor sedimentary metagenomes.</title>
        <authorList>
            <person name="Kawai M."/>
            <person name="Futagami T."/>
            <person name="Toyoda A."/>
            <person name="Takaki Y."/>
            <person name="Nishi S."/>
            <person name="Hori S."/>
            <person name="Arai W."/>
            <person name="Tsubouchi T."/>
            <person name="Morono Y."/>
            <person name="Uchiyama I."/>
            <person name="Ito T."/>
            <person name="Fujiyama A."/>
            <person name="Inagaki F."/>
            <person name="Takami H."/>
        </authorList>
    </citation>
    <scope>NUCLEOTIDE SEQUENCE</scope>
    <source>
        <strain evidence="1">Expedition CK06-06</strain>
    </source>
</reference>
<sequence length="65" mass="7380">MKLKQKFGSTQDMTRSGFLLPDATTIPTWSPSKRGPTHIGISSYAEDKCKLDRKHEDFDSAYMDL</sequence>